<dbReference type="AlphaFoldDB" id="A0A6I8Q036"/>
<keyword evidence="4" id="KW-0633">Potassium transport</keyword>
<gene>
    <name evidence="16" type="primary">fxyd2</name>
</gene>
<keyword evidence="5" id="KW-0740">Sodium/potassium transport</keyword>
<comment type="subunit">
    <text evidence="14">Regulatory subunit of the sodium/potassium-transporting ATPase which is composed of a catalytic alpha subunit, an auxiliary non-catalytic beta subunit and an additional regulatory subunit.</text>
</comment>
<dbReference type="Bgee" id="ENSXETG00000034242">
    <property type="expression patterns" value="Expressed in mesonephros and 4 other cell types or tissues"/>
</dbReference>
<dbReference type="GO" id="GO:0006814">
    <property type="term" value="P:sodium ion transport"/>
    <property type="evidence" value="ECO:0007669"/>
    <property type="project" value="UniProtKB-KW"/>
</dbReference>
<evidence type="ECO:0000256" key="14">
    <source>
        <dbReference type="ARBA" id="ARBA00034793"/>
    </source>
</evidence>
<dbReference type="PANTHER" id="PTHR14132">
    <property type="entry name" value="SODIUM/POTASSIUM-TRANSPORTING ATPASE SUBUNIT GAMMA"/>
    <property type="match status" value="1"/>
</dbReference>
<dbReference type="Gene3D" id="1.20.5.780">
    <property type="entry name" value="Single helix bin"/>
    <property type="match status" value="1"/>
</dbReference>
<dbReference type="GeneTree" id="ENSGT00940000153062"/>
<dbReference type="Ensembl" id="ENSXETT00000061309">
    <property type="protein sequence ID" value="ENSXETP00000062059"/>
    <property type="gene ID" value="ENSXETG00000034242"/>
</dbReference>
<protein>
    <recommendedName>
        <fullName evidence="15">FXYD domain-containing ion transport regulator</fullName>
    </recommendedName>
</protein>
<evidence type="ECO:0000256" key="1">
    <source>
        <dbReference type="ARBA" id="ARBA00004183"/>
    </source>
</evidence>
<dbReference type="PROSITE" id="PS01310">
    <property type="entry name" value="FXYD"/>
    <property type="match status" value="1"/>
</dbReference>
<name>A0A6I8Q036_XENTR</name>
<evidence type="ECO:0000256" key="6">
    <source>
        <dbReference type="ARBA" id="ARBA00022692"/>
    </source>
</evidence>
<evidence type="ECO:0000256" key="8">
    <source>
        <dbReference type="ARBA" id="ARBA00022989"/>
    </source>
</evidence>
<dbReference type="FunCoup" id="A0A6I8Q036">
    <property type="interactions" value="549"/>
</dbReference>
<comment type="subcellular location">
    <subcellularLocation>
        <location evidence="1">Membrane</location>
        <topology evidence="1">Single-pass type III membrane protein</topology>
    </subcellularLocation>
</comment>
<evidence type="ECO:0000256" key="13">
    <source>
        <dbReference type="ARBA" id="ARBA00034654"/>
    </source>
</evidence>
<reference evidence="16" key="1">
    <citation type="journal article" date="2010" name="Science">
        <title>The genome of the Western clawed frog Xenopus tropicalis.</title>
        <authorList>
            <person name="Hellsten U."/>
            <person name="Harland R.M."/>
            <person name="Gilchrist M.J."/>
            <person name="Hendrix D."/>
            <person name="Jurka J."/>
            <person name="Kapitonov V."/>
            <person name="Ovcharenko I."/>
            <person name="Putnam N.H."/>
            <person name="Shu S."/>
            <person name="Taher L."/>
            <person name="Blitz I.L."/>
            <person name="Blumberg B."/>
            <person name="Dichmann D.S."/>
            <person name="Dubchak I."/>
            <person name="Amaya E."/>
            <person name="Detter J.C."/>
            <person name="Fletcher R."/>
            <person name="Gerhard D.S."/>
            <person name="Goodstein D."/>
            <person name="Graves T."/>
            <person name="Grigoriev I.V."/>
            <person name="Grimwood J."/>
            <person name="Kawashima T."/>
            <person name="Lindquist E."/>
            <person name="Lucas S.M."/>
            <person name="Mead P.E."/>
            <person name="Mitros T."/>
            <person name="Ogino H."/>
            <person name="Ohta Y."/>
            <person name="Poliakov A.V."/>
            <person name="Pollet N."/>
            <person name="Robert J."/>
            <person name="Salamov A."/>
            <person name="Sater A.K."/>
            <person name="Schmutz J."/>
            <person name="Terry A."/>
            <person name="Vize P.D."/>
            <person name="Warren W.C."/>
            <person name="Wells D."/>
            <person name="Wills A."/>
            <person name="Wilson R.K."/>
            <person name="Zimmerman L.B."/>
            <person name="Zorn A.M."/>
            <person name="Grainger R."/>
            <person name="Grammer T."/>
            <person name="Khokha M.K."/>
            <person name="Richardson P.M."/>
            <person name="Rokhsar D.S."/>
        </authorList>
    </citation>
    <scope>NUCLEOTIDE SEQUENCE [LARGE SCALE GENOMIC DNA]</scope>
    <source>
        <strain evidence="16">Nigerian</strain>
    </source>
</reference>
<evidence type="ECO:0000256" key="9">
    <source>
        <dbReference type="ARBA" id="ARBA00023053"/>
    </source>
</evidence>
<evidence type="ECO:0000256" key="10">
    <source>
        <dbReference type="ARBA" id="ARBA00023065"/>
    </source>
</evidence>
<dbReference type="GO" id="GO:0099106">
    <property type="term" value="F:ion channel regulator activity"/>
    <property type="evidence" value="ECO:0007669"/>
    <property type="project" value="InterPro"/>
</dbReference>
<feature type="transmembrane region" description="Helical" evidence="15">
    <location>
        <begin position="61"/>
        <end position="80"/>
    </location>
</feature>
<evidence type="ECO:0000256" key="5">
    <source>
        <dbReference type="ARBA" id="ARBA00022607"/>
    </source>
</evidence>
<dbReference type="InterPro" id="IPR000272">
    <property type="entry name" value="Ion-transport_regulator_FXYD"/>
</dbReference>
<dbReference type="GO" id="GO:0016020">
    <property type="term" value="C:membrane"/>
    <property type="evidence" value="ECO:0007669"/>
    <property type="project" value="UniProtKB-SubCell"/>
</dbReference>
<keyword evidence="10 15" id="KW-0406">Ion transport</keyword>
<organism evidence="16">
    <name type="scientific">Xenopus tropicalis</name>
    <name type="common">Western clawed frog</name>
    <name type="synonym">Silurana tropicalis</name>
    <dbReference type="NCBI Taxonomy" id="8364"/>
    <lineage>
        <taxon>Eukaryota</taxon>
        <taxon>Metazoa</taxon>
        <taxon>Chordata</taxon>
        <taxon>Craniata</taxon>
        <taxon>Vertebrata</taxon>
        <taxon>Euteleostomi</taxon>
        <taxon>Amphibia</taxon>
        <taxon>Batrachia</taxon>
        <taxon>Anura</taxon>
        <taxon>Pipoidea</taxon>
        <taxon>Pipidae</taxon>
        <taxon>Xenopodinae</taxon>
        <taxon>Xenopus</taxon>
        <taxon>Silurana</taxon>
    </lineage>
</organism>
<keyword evidence="12" id="KW-0739">Sodium transport</keyword>
<dbReference type="GO" id="GO:0043269">
    <property type="term" value="P:regulation of monoatomic ion transport"/>
    <property type="evidence" value="ECO:0007669"/>
    <property type="project" value="InterPro"/>
</dbReference>
<sequence length="95" mass="10916">MFNEGCLPTFVLSESSRASHTLCTEKERSSCVRLNSWLMDDMSQMQDKFTYDYETVRKGGLIFAAIAFVVGMLIIFSGRFRCGRKKQLRALNEDM</sequence>
<dbReference type="InterPro" id="IPR047282">
    <property type="entry name" value="ATNG"/>
</dbReference>
<proteinExistence type="inferred from homology"/>
<evidence type="ECO:0000256" key="12">
    <source>
        <dbReference type="ARBA" id="ARBA00023201"/>
    </source>
</evidence>
<evidence type="ECO:0000256" key="2">
    <source>
        <dbReference type="ARBA" id="ARBA00005948"/>
    </source>
</evidence>
<evidence type="ECO:0000256" key="11">
    <source>
        <dbReference type="ARBA" id="ARBA00023136"/>
    </source>
</evidence>
<evidence type="ECO:0000256" key="15">
    <source>
        <dbReference type="RuleBase" id="RU364131"/>
    </source>
</evidence>
<evidence type="ECO:0000256" key="7">
    <source>
        <dbReference type="ARBA" id="ARBA00022958"/>
    </source>
</evidence>
<dbReference type="GO" id="GO:0006813">
    <property type="term" value="P:potassium ion transport"/>
    <property type="evidence" value="ECO:0007669"/>
    <property type="project" value="UniProtKB-KW"/>
</dbReference>
<comment type="similarity">
    <text evidence="2 15">Belongs to the FXYD family.</text>
</comment>
<dbReference type="InterPro" id="IPR047297">
    <property type="entry name" value="FXYD_motif"/>
</dbReference>
<dbReference type="InParanoid" id="A0A6I8Q036"/>
<keyword evidence="6 15" id="KW-0812">Transmembrane</keyword>
<evidence type="ECO:0000256" key="3">
    <source>
        <dbReference type="ARBA" id="ARBA00022448"/>
    </source>
</evidence>
<evidence type="ECO:0000313" key="16">
    <source>
        <dbReference type="Ensembl" id="ENSXETP00000062059"/>
    </source>
</evidence>
<keyword evidence="9" id="KW-0915">Sodium</keyword>
<dbReference type="PANTHER" id="PTHR14132:SF3">
    <property type="entry name" value="SODIUM_POTASSIUM-TRANSPORTING ATPASE SUBUNIT GAMMA"/>
    <property type="match status" value="1"/>
</dbReference>
<keyword evidence="7" id="KW-0630">Potassium</keyword>
<evidence type="ECO:0000256" key="4">
    <source>
        <dbReference type="ARBA" id="ARBA00022538"/>
    </source>
</evidence>
<dbReference type="FunFam" id="1.20.5.780:FF:000011">
    <property type="entry name" value="FXYD domain-containing ion transport regulator"/>
    <property type="match status" value="1"/>
</dbReference>
<comment type="function">
    <text evidence="13">May be involved in forming the receptor site for cardiac glycoside binding or may modulate the transport function of the sodium ATPase.</text>
</comment>
<reference evidence="16" key="2">
    <citation type="submission" date="2020-05" db="UniProtKB">
        <authorList>
            <consortium name="Ensembl"/>
        </authorList>
    </citation>
    <scope>IDENTIFICATION</scope>
</reference>
<dbReference type="CDD" id="cd20318">
    <property type="entry name" value="FXYD2"/>
    <property type="match status" value="1"/>
</dbReference>
<keyword evidence="11 15" id="KW-0472">Membrane</keyword>
<keyword evidence="3 15" id="KW-0813">Transport</keyword>
<accession>A0A6I8Q036</accession>
<dbReference type="Pfam" id="PF02038">
    <property type="entry name" value="ATP1G1_PLM_MAT8"/>
    <property type="match status" value="1"/>
</dbReference>
<keyword evidence="8 15" id="KW-1133">Transmembrane helix</keyword>